<dbReference type="OrthoDB" id="5370059at2759"/>
<keyword evidence="1" id="KW-0677">Repeat</keyword>
<feature type="compositionally biased region" description="Low complexity" evidence="3">
    <location>
        <begin position="1707"/>
        <end position="1723"/>
    </location>
</feature>
<sequence length="1771" mass="184907">MSNLLSFVDHSSRSPVMAAVELQVCHALEVLAVAGDLPGSLELLSRLAGGPAGGQIRGGVARLSAGSLTDLVGLLGPTAPSRLQSWFASRGMSCQAARLALEHGHFVLGAVLLRLGLSFEGSVEMLNRDGTTGLFRSSLEASLRSGDSVLPLAADREAWWMDRCTAGRTDLLLIDSAIRPAGPSARQISPFADGVLAPGRPGAEVDSTSEPEKSLIRSLAVSMHVRQFAASPYHELLLSQGGQVWSRGTALAAQVAYDGRLGRMEEARGADGWAPVPLPEGEAPLVQVAAGVRHSVFLSAEGAVFVCGSHGWGQLGLGYPHEVSIAGDPTVRSSGDPGPGAPVSSLACPSVSGPLAVRLAVLRPRRLLAAAFRGRRIAGVAAGSWHSVFFASPLACSGLGPRPPSDSHPGIWACGRNVGQFGAQYPAAGQGPGPRVPASTVAPVSLALPANVTAIASVATSDAAVAATILRGGTFEWVVWSRHGSRTIPLPGALYGAPAWVASAAGVRSDCNACTLGNDTRCTCSGEGPGVGGDAVPAAAGILCGTDRGVLLMLPPPPPPPPPRSGDAEGFGRFGGGAIHLAGPRACDTSDEEPSTAEPLGVGSSADCFVFAAAIAPEGEVLLLGCDSKPGAVSSCSMSCPHLPHPGPDMRAWSRRGVRALRASGLTHGAPPGTGKGMGLPRVSPTVWISVSVPVTRLDAVGPMHSFRRRGTVQFWARAHTPPAKAPIPETLPRRLLSGIRVSGAGAPAGEESEDDEGLVRPTDAASLLDLLQQLVAFIQARVEFLRRRAGMWNLLNADWLGDRRPQSGHLPHGISSGLVTLLAKAPGGRARPPLRAHAPSLGLLSPILDETRRLGGPIPLGPDGVPVLNLPDLSEGSFAVLVAFTQLAHGLFLDPAPRITREDFDRFLLAVPLRRRQTGDLLLRHFGLEGEAAVRPSSVLHASPAPSTCEAPAWAMRCLDDMVGELSRPSEAGVPAVRAAAAQVPEARGNPVPEESFVRGLFLRAEQFLGQFPGALRDAALSESAIWPLGEVDGPACYFGRFVGQSPESGLCQCEEVSRLPGLSLAGLAPRPDATPMDDLLLFAFDRWLRPGLLQLARLSGLSRCLWCHLELVLHQLRALGEKAPPMPKALTVHIHPEDSPDGGAPFDRLLLSAMAPGLSLHVELQPRGSEHTYGMALPGSILQAVRQFLATGRLMLPLENLLPGDVVLEADLPGEMGALLASARRVSVEHFLGAWLLLLAGAARAMACDSLLAVCDRILSDFCTGPGDSPIAEAAAFIPLPDTRRACVGALPAAVAWQALQGDLAAPLLLGVGEYREEMDRRERIGAEALSMLEARRRVDQLETLASRGDLSVADTARVRSTLLRAIGMLISGGPQPLDREIFVEAFSLDDVGTRGEDVFGMGARLLTESRRAGGRSGDLAARLLAPLPLVGTLEERVAAATCHQGLILRDTLAALDSLGQSPILAGGGSRRVRAGSAREAHRPAREADSTPAKVPPLSRATPPVASQPEQVPASRSTSQSPSPPPAGDVMPSAPVQPFKKLSQRQQKRLQAEAAAVAAASGPSSTQLEAHTGSDMGRRSPWAAASRPEPGPRGVPVVQGTAESHGSLEQTFPSLDARLPAAPARSVPRLRYSANQVVTFDARAVPMAAAGSHAWASTSASSTSASSAVSSSAEQSPRMVSNRQLFPSLQEAISGEGLPAGSGRRGSASRAGPRPGQPRQAPRSRKSLDDIMTEDRAQHELRQFYISTMEAGSGGYYSITQRPPGQEED</sequence>
<dbReference type="InterPro" id="IPR000408">
    <property type="entry name" value="Reg_chr_condens"/>
</dbReference>
<dbReference type="PROSITE" id="PS00626">
    <property type="entry name" value="RCC1_2"/>
    <property type="match status" value="1"/>
</dbReference>
<evidence type="ECO:0008006" key="6">
    <source>
        <dbReference type="Google" id="ProtNLM"/>
    </source>
</evidence>
<reference evidence="4" key="1">
    <citation type="submission" date="2013-04" db="EMBL/GenBank/DDBJ databases">
        <title>The Genome Sequence of Fonticula alba ATCC 38817.</title>
        <authorList>
            <consortium name="The Broad Institute Genomics Platform"/>
            <person name="Russ C."/>
            <person name="Cuomo C."/>
            <person name="Burger G."/>
            <person name="Gray M.W."/>
            <person name="Holland P.W.H."/>
            <person name="King N."/>
            <person name="Lang F.B.F."/>
            <person name="Roger A.J."/>
            <person name="Ruiz-Trillo I."/>
            <person name="Brown M."/>
            <person name="Walker B."/>
            <person name="Young S."/>
            <person name="Zeng Q."/>
            <person name="Gargeya S."/>
            <person name="Fitzgerald M."/>
            <person name="Haas B."/>
            <person name="Abouelleil A."/>
            <person name="Allen A.W."/>
            <person name="Alvarado L."/>
            <person name="Arachchi H.M."/>
            <person name="Berlin A.M."/>
            <person name="Chapman S.B."/>
            <person name="Gainer-Dewar J."/>
            <person name="Goldberg J."/>
            <person name="Griggs A."/>
            <person name="Gujja S."/>
            <person name="Hansen M."/>
            <person name="Howarth C."/>
            <person name="Imamovic A."/>
            <person name="Ireland A."/>
            <person name="Larimer J."/>
            <person name="McCowan C."/>
            <person name="Murphy C."/>
            <person name="Pearson M."/>
            <person name="Poon T.W."/>
            <person name="Priest M."/>
            <person name="Roberts A."/>
            <person name="Saif S."/>
            <person name="Shea T."/>
            <person name="Sisk P."/>
            <person name="Sykes S."/>
            <person name="Wortman J."/>
            <person name="Nusbaum C."/>
            <person name="Birren B."/>
        </authorList>
    </citation>
    <scope>NUCLEOTIDE SEQUENCE [LARGE SCALE GENOMIC DNA]</scope>
    <source>
        <strain evidence="4">ATCC 38817</strain>
    </source>
</reference>
<dbReference type="GeneID" id="20527914"/>
<feature type="compositionally biased region" description="Polar residues" evidence="3">
    <location>
        <begin position="1603"/>
        <end position="1615"/>
    </location>
</feature>
<evidence type="ECO:0000313" key="5">
    <source>
        <dbReference type="Proteomes" id="UP000030693"/>
    </source>
</evidence>
<dbReference type="InterPro" id="IPR051625">
    <property type="entry name" value="Signaling_Regulatory_Domain"/>
</dbReference>
<dbReference type="PANTHER" id="PTHR22872">
    <property type="entry name" value="BTK-BINDING PROTEIN-RELATED"/>
    <property type="match status" value="1"/>
</dbReference>
<organism evidence="4">
    <name type="scientific">Fonticula alba</name>
    <name type="common">Slime mold</name>
    <dbReference type="NCBI Taxonomy" id="691883"/>
    <lineage>
        <taxon>Eukaryota</taxon>
        <taxon>Rotosphaerida</taxon>
        <taxon>Fonticulaceae</taxon>
        <taxon>Fonticula</taxon>
    </lineage>
</organism>
<evidence type="ECO:0000313" key="4">
    <source>
        <dbReference type="EMBL" id="KCV70832.1"/>
    </source>
</evidence>
<feature type="region of interest" description="Disordered" evidence="3">
    <location>
        <begin position="1696"/>
        <end position="1738"/>
    </location>
</feature>
<dbReference type="STRING" id="691883.A0A058ZBM8"/>
<feature type="region of interest" description="Disordered" evidence="3">
    <location>
        <begin position="1466"/>
        <end position="1617"/>
    </location>
</feature>
<dbReference type="Gene3D" id="2.130.10.30">
    <property type="entry name" value="Regulator of chromosome condensation 1/beta-lactamase-inhibitor protein II"/>
    <property type="match status" value="1"/>
</dbReference>
<feature type="compositionally biased region" description="Basic and acidic residues" evidence="3">
    <location>
        <begin position="1728"/>
        <end position="1738"/>
    </location>
</feature>
<gene>
    <name evidence="4" type="ORF">H696_03189</name>
</gene>
<dbReference type="InterPro" id="IPR009091">
    <property type="entry name" value="RCC1/BLIP-II"/>
</dbReference>
<dbReference type="PANTHER" id="PTHR22872:SF2">
    <property type="entry name" value="INHIBITOR OF BRUTON TYROSINE KINASE"/>
    <property type="match status" value="1"/>
</dbReference>
<evidence type="ECO:0000256" key="2">
    <source>
        <dbReference type="PROSITE-ProRule" id="PRU00235"/>
    </source>
</evidence>
<dbReference type="Proteomes" id="UP000030693">
    <property type="component" value="Unassembled WGS sequence"/>
</dbReference>
<dbReference type="PROSITE" id="PS50012">
    <property type="entry name" value="RCC1_3"/>
    <property type="match status" value="1"/>
</dbReference>
<accession>A0A058ZBM8</accession>
<protein>
    <recommendedName>
        <fullName evidence="6">HECT domain-containing protein</fullName>
    </recommendedName>
</protein>
<dbReference type="RefSeq" id="XP_009495348.1">
    <property type="nucleotide sequence ID" value="XM_009497073.1"/>
</dbReference>
<dbReference type="SUPFAM" id="SSF50985">
    <property type="entry name" value="RCC1/BLIP-II"/>
    <property type="match status" value="1"/>
</dbReference>
<dbReference type="EMBL" id="KB932204">
    <property type="protein sequence ID" value="KCV70832.1"/>
    <property type="molecule type" value="Genomic_DNA"/>
</dbReference>
<evidence type="ECO:0000256" key="3">
    <source>
        <dbReference type="SAM" id="MobiDB-lite"/>
    </source>
</evidence>
<proteinExistence type="predicted"/>
<feature type="repeat" description="RCC1" evidence="2">
    <location>
        <begin position="242"/>
        <end position="301"/>
    </location>
</feature>
<feature type="compositionally biased region" description="Basic and acidic residues" evidence="3">
    <location>
        <begin position="1479"/>
        <end position="1491"/>
    </location>
</feature>
<evidence type="ECO:0000256" key="1">
    <source>
        <dbReference type="ARBA" id="ARBA00022737"/>
    </source>
</evidence>
<keyword evidence="5" id="KW-1185">Reference proteome</keyword>
<name>A0A058ZBM8_FONAL</name>